<name>A0A2C8FDQ0_9BACT</name>
<sequence length="74" mass="7872">MSHCKLLTAVVVLFLLGACGEDRLGYDEIKQTMTEYPAVSSWETAGLCGGLNELVGCPKSAIGVTPLLLFRKVG</sequence>
<proteinExistence type="predicted"/>
<accession>A0A2C8FDQ0</accession>
<reference evidence="2" key="1">
    <citation type="submission" date="2017-09" db="EMBL/GenBank/DDBJ databases">
        <authorList>
            <person name="Regsiter A."/>
            <person name="William W."/>
        </authorList>
    </citation>
    <scope>NUCLEOTIDE SEQUENCE [LARGE SCALE GENOMIC DNA]</scope>
    <source>
        <strain evidence="2">500-1</strain>
    </source>
</reference>
<dbReference type="AlphaFoldDB" id="A0A2C8FDQ0"/>
<dbReference type="KEGG" id="pprf:DPRO_3637"/>
<dbReference type="Proteomes" id="UP000219215">
    <property type="component" value="Chromosome DPRO"/>
</dbReference>
<organism evidence="1 2">
    <name type="scientific">Pseudodesulfovibrio profundus</name>
    <dbReference type="NCBI Taxonomy" id="57320"/>
    <lineage>
        <taxon>Bacteria</taxon>
        <taxon>Pseudomonadati</taxon>
        <taxon>Thermodesulfobacteriota</taxon>
        <taxon>Desulfovibrionia</taxon>
        <taxon>Desulfovibrionales</taxon>
        <taxon>Desulfovibrionaceae</taxon>
    </lineage>
</organism>
<protein>
    <recommendedName>
        <fullName evidence="3">Lipoprotein</fullName>
    </recommendedName>
</protein>
<evidence type="ECO:0000313" key="1">
    <source>
        <dbReference type="EMBL" id="SOB60553.1"/>
    </source>
</evidence>
<evidence type="ECO:0008006" key="3">
    <source>
        <dbReference type="Google" id="ProtNLM"/>
    </source>
</evidence>
<keyword evidence="2" id="KW-1185">Reference proteome</keyword>
<dbReference type="EMBL" id="LT907975">
    <property type="protein sequence ID" value="SOB60553.1"/>
    <property type="molecule type" value="Genomic_DNA"/>
</dbReference>
<evidence type="ECO:0000313" key="2">
    <source>
        <dbReference type="Proteomes" id="UP000219215"/>
    </source>
</evidence>
<dbReference type="PROSITE" id="PS51257">
    <property type="entry name" value="PROKAR_LIPOPROTEIN"/>
    <property type="match status" value="1"/>
</dbReference>
<gene>
    <name evidence="1" type="ORF">DPRO_3637</name>
</gene>